<gene>
    <name evidence="2" type="ORF">Hsar01_01169</name>
</gene>
<proteinExistence type="predicted"/>
<evidence type="ECO:0000256" key="1">
    <source>
        <dbReference type="SAM" id="MobiDB-lite"/>
    </source>
</evidence>
<sequence length="393" mass="42847">MRGAMSPRVLLVIAIAAAAVVAVSFIVLQTAPQQSQSRDGRADSQMRPTHSDSSYDLLQDHHLSKEDKIHQVLAESEAGDIDKAGKLERLVGQFRALANQASGVDLDFKRLEFLNRTVAGLSSDEIRDLADLLKDDFNQDNISLLSRTCLFAYDSLSPPSDAVNSAFLNWIREQENPVFRSSLIYEFATNTQALGTEELAAIFEVFSDSATKDRYAASVATASAAEPFEQIHDAFPFLIKESGEGQQMASAILEINFPIDYDFDSLVHAAGHSTPLLSAVLNKWTSANPEAAAASVIEIDEKVLDPAFEALIHQSPETAGTLVGVLSKRGSSDARTTSLIERIASDDPEALWSVIPSISDPSTQEEIAATVYSHWATKDKEKADEAWTNLFSR</sequence>
<evidence type="ECO:0000313" key="3">
    <source>
        <dbReference type="Proteomes" id="UP001476282"/>
    </source>
</evidence>
<reference evidence="2 3" key="1">
    <citation type="submission" date="2024-02" db="EMBL/GenBank/DDBJ databases">
        <title>Haloferula sargassicola NBRC 104335.</title>
        <authorList>
            <person name="Ichikawa N."/>
            <person name="Katano-Makiyama Y."/>
            <person name="Hidaka K."/>
        </authorList>
    </citation>
    <scope>NUCLEOTIDE SEQUENCE [LARGE SCALE GENOMIC DNA]</scope>
    <source>
        <strain evidence="2 3">NBRC 104335</strain>
    </source>
</reference>
<organism evidence="2 3">
    <name type="scientific">Haloferula sargassicola</name>
    <dbReference type="NCBI Taxonomy" id="490096"/>
    <lineage>
        <taxon>Bacteria</taxon>
        <taxon>Pseudomonadati</taxon>
        <taxon>Verrucomicrobiota</taxon>
        <taxon>Verrucomicrobiia</taxon>
        <taxon>Verrucomicrobiales</taxon>
        <taxon>Verrucomicrobiaceae</taxon>
        <taxon>Haloferula</taxon>
    </lineage>
</organism>
<name>A0ABP9URK2_9BACT</name>
<keyword evidence="3" id="KW-1185">Reference proteome</keyword>
<protein>
    <recommendedName>
        <fullName evidence="4">HEAT repeat domain-containing protein</fullName>
    </recommendedName>
</protein>
<evidence type="ECO:0008006" key="4">
    <source>
        <dbReference type="Google" id="ProtNLM"/>
    </source>
</evidence>
<accession>A0ABP9URK2</accession>
<feature type="compositionally biased region" description="Polar residues" evidence="1">
    <location>
        <begin position="46"/>
        <end position="55"/>
    </location>
</feature>
<dbReference type="Proteomes" id="UP001476282">
    <property type="component" value="Unassembled WGS sequence"/>
</dbReference>
<evidence type="ECO:0000313" key="2">
    <source>
        <dbReference type="EMBL" id="GAA5481954.1"/>
    </source>
</evidence>
<comment type="caution">
    <text evidence="2">The sequence shown here is derived from an EMBL/GenBank/DDBJ whole genome shotgun (WGS) entry which is preliminary data.</text>
</comment>
<dbReference type="EMBL" id="BAABRI010000005">
    <property type="protein sequence ID" value="GAA5481954.1"/>
    <property type="molecule type" value="Genomic_DNA"/>
</dbReference>
<feature type="region of interest" description="Disordered" evidence="1">
    <location>
        <begin position="34"/>
        <end position="55"/>
    </location>
</feature>